<name>A0A1G5JVW7_9RHOB</name>
<dbReference type="InterPro" id="IPR036259">
    <property type="entry name" value="MFS_trans_sf"/>
</dbReference>
<keyword evidence="3 6" id="KW-0812">Transmembrane</keyword>
<feature type="transmembrane region" description="Helical" evidence="6">
    <location>
        <begin position="325"/>
        <end position="344"/>
    </location>
</feature>
<dbReference type="RefSeq" id="WP_090747746.1">
    <property type="nucleotide sequence ID" value="NZ_FMVT01000017.1"/>
</dbReference>
<dbReference type="Pfam" id="PF07690">
    <property type="entry name" value="MFS_1"/>
    <property type="match status" value="1"/>
</dbReference>
<feature type="transmembrane region" description="Helical" evidence="6">
    <location>
        <begin position="100"/>
        <end position="121"/>
    </location>
</feature>
<evidence type="ECO:0000256" key="3">
    <source>
        <dbReference type="ARBA" id="ARBA00022692"/>
    </source>
</evidence>
<reference evidence="8 9" key="1">
    <citation type="submission" date="2016-10" db="EMBL/GenBank/DDBJ databases">
        <authorList>
            <person name="de Groot N.N."/>
        </authorList>
    </citation>
    <scope>NUCLEOTIDE SEQUENCE [LARGE SCALE GENOMIC DNA]</scope>
    <source>
        <strain evidence="8 9">CGMCC 1.8925</strain>
    </source>
</reference>
<feature type="transmembrane region" description="Helical" evidence="6">
    <location>
        <begin position="202"/>
        <end position="223"/>
    </location>
</feature>
<dbReference type="Gene3D" id="1.20.1250.20">
    <property type="entry name" value="MFS general substrate transporter like domains"/>
    <property type="match status" value="1"/>
</dbReference>
<dbReference type="InterPro" id="IPR020846">
    <property type="entry name" value="MFS_dom"/>
</dbReference>
<dbReference type="PANTHER" id="PTHR43124:SF3">
    <property type="entry name" value="CHLORAMPHENICOL EFFLUX PUMP RV0191"/>
    <property type="match status" value="1"/>
</dbReference>
<keyword evidence="9" id="KW-1185">Reference proteome</keyword>
<dbReference type="AlphaFoldDB" id="A0A1G5JVW7"/>
<comment type="subcellular location">
    <subcellularLocation>
        <location evidence="1">Cell membrane</location>
        <topology evidence="1">Multi-pass membrane protein</topology>
    </subcellularLocation>
</comment>
<keyword evidence="4 6" id="KW-1133">Transmembrane helix</keyword>
<dbReference type="InterPro" id="IPR050189">
    <property type="entry name" value="MFS_Efflux_Transporters"/>
</dbReference>
<feature type="transmembrane region" description="Helical" evidence="6">
    <location>
        <begin position="75"/>
        <end position="94"/>
    </location>
</feature>
<evidence type="ECO:0000259" key="7">
    <source>
        <dbReference type="PROSITE" id="PS50850"/>
    </source>
</evidence>
<keyword evidence="5 6" id="KW-0472">Membrane</keyword>
<feature type="transmembrane region" description="Helical" evidence="6">
    <location>
        <begin position="133"/>
        <end position="157"/>
    </location>
</feature>
<evidence type="ECO:0000256" key="1">
    <source>
        <dbReference type="ARBA" id="ARBA00004651"/>
    </source>
</evidence>
<organism evidence="8 9">
    <name type="scientific">Paracoccus tibetensis</name>
    <dbReference type="NCBI Taxonomy" id="336292"/>
    <lineage>
        <taxon>Bacteria</taxon>
        <taxon>Pseudomonadati</taxon>
        <taxon>Pseudomonadota</taxon>
        <taxon>Alphaproteobacteria</taxon>
        <taxon>Rhodobacterales</taxon>
        <taxon>Paracoccaceae</taxon>
        <taxon>Paracoccus</taxon>
    </lineage>
</organism>
<evidence type="ECO:0000256" key="6">
    <source>
        <dbReference type="SAM" id="Phobius"/>
    </source>
</evidence>
<dbReference type="PANTHER" id="PTHR43124">
    <property type="entry name" value="PURINE EFFLUX PUMP PBUE"/>
    <property type="match status" value="1"/>
</dbReference>
<dbReference type="GO" id="GO:0005886">
    <property type="term" value="C:plasma membrane"/>
    <property type="evidence" value="ECO:0007669"/>
    <property type="project" value="UniProtKB-SubCell"/>
</dbReference>
<evidence type="ECO:0000313" key="9">
    <source>
        <dbReference type="Proteomes" id="UP000199502"/>
    </source>
</evidence>
<feature type="transmembrane region" description="Helical" evidence="6">
    <location>
        <begin position="270"/>
        <end position="294"/>
    </location>
</feature>
<dbReference type="SUPFAM" id="SSF103473">
    <property type="entry name" value="MFS general substrate transporter"/>
    <property type="match status" value="1"/>
</dbReference>
<dbReference type="InterPro" id="IPR011701">
    <property type="entry name" value="MFS"/>
</dbReference>
<protein>
    <submittedName>
        <fullName evidence="8">Predicted arabinose efflux permease, MFS family</fullName>
    </submittedName>
</protein>
<evidence type="ECO:0000256" key="2">
    <source>
        <dbReference type="ARBA" id="ARBA00022475"/>
    </source>
</evidence>
<dbReference type="GO" id="GO:0022857">
    <property type="term" value="F:transmembrane transporter activity"/>
    <property type="evidence" value="ECO:0007669"/>
    <property type="project" value="InterPro"/>
</dbReference>
<feature type="transmembrane region" description="Helical" evidence="6">
    <location>
        <begin position="163"/>
        <end position="182"/>
    </location>
</feature>
<feature type="domain" description="Major facilitator superfamily (MFS) profile" evidence="7">
    <location>
        <begin position="10"/>
        <end position="388"/>
    </location>
</feature>
<dbReference type="EMBL" id="FMVT01000017">
    <property type="protein sequence ID" value="SCY92476.1"/>
    <property type="molecule type" value="Genomic_DNA"/>
</dbReference>
<feature type="transmembrane region" description="Helical" evidence="6">
    <location>
        <begin position="350"/>
        <end position="369"/>
    </location>
</feature>
<evidence type="ECO:0000256" key="4">
    <source>
        <dbReference type="ARBA" id="ARBA00022989"/>
    </source>
</evidence>
<dbReference type="OrthoDB" id="2957247at2"/>
<feature type="transmembrane region" description="Helical" evidence="6">
    <location>
        <begin position="46"/>
        <end position="68"/>
    </location>
</feature>
<keyword evidence="2" id="KW-1003">Cell membrane</keyword>
<gene>
    <name evidence="8" type="ORF">SAMN05660710_03491</name>
</gene>
<dbReference type="Proteomes" id="UP000199502">
    <property type="component" value="Unassembled WGS sequence"/>
</dbReference>
<sequence length="388" mass="38083">MSRRSTAGLVAAGFALTALVYGLARFAYGLLLPQIRAELSLSTLAAGWIGSAAFATYCIGILAAFLAVPRWGPRVVAALAGLCATVGLALAGLAGSALALGAAIALAGISTGLASPPLAAAVSRHVTDAGRPLANGAINAGTAAGIILSGVAALAFAAAWRELYFGFAGIGAAVTLWLWRAIPAQVDEGGAPSGLQLRRHGLVPLGLAALAMGGASTAIWTFGADILREELGFAGNRIALAWIVLGAAGLAGLVTGVATDRLGLAHVHRLSLALMAVAVICLAAGGAAAILPYFAMGLFGAGYIISSGTLLLWGITLFPDRADLGLGLPFLMIAAGQTAGAPAFGALLDIAGAPVALAAAALLMAGAALPAPACHGVVTATADPTCAS</sequence>
<accession>A0A1G5JVW7</accession>
<dbReference type="PROSITE" id="PS50850">
    <property type="entry name" value="MFS"/>
    <property type="match status" value="1"/>
</dbReference>
<evidence type="ECO:0000256" key="5">
    <source>
        <dbReference type="ARBA" id="ARBA00023136"/>
    </source>
</evidence>
<proteinExistence type="predicted"/>
<feature type="transmembrane region" description="Helical" evidence="6">
    <location>
        <begin position="238"/>
        <end position="258"/>
    </location>
</feature>
<feature type="transmembrane region" description="Helical" evidence="6">
    <location>
        <begin position="300"/>
        <end position="318"/>
    </location>
</feature>
<evidence type="ECO:0000313" key="8">
    <source>
        <dbReference type="EMBL" id="SCY92476.1"/>
    </source>
</evidence>
<dbReference type="STRING" id="336292.SAMN05660710_03491"/>